<feature type="region of interest" description="Disordered" evidence="1">
    <location>
        <begin position="938"/>
        <end position="961"/>
    </location>
</feature>
<organism evidence="3 4">
    <name type="scientific">Ephemerocybe angulata</name>
    <dbReference type="NCBI Taxonomy" id="980116"/>
    <lineage>
        <taxon>Eukaryota</taxon>
        <taxon>Fungi</taxon>
        <taxon>Dikarya</taxon>
        <taxon>Basidiomycota</taxon>
        <taxon>Agaricomycotina</taxon>
        <taxon>Agaricomycetes</taxon>
        <taxon>Agaricomycetidae</taxon>
        <taxon>Agaricales</taxon>
        <taxon>Agaricineae</taxon>
        <taxon>Psathyrellaceae</taxon>
        <taxon>Ephemerocybe</taxon>
    </lineage>
</organism>
<dbReference type="AlphaFoldDB" id="A0A8H6I7G4"/>
<feature type="transmembrane region" description="Helical" evidence="2">
    <location>
        <begin position="21"/>
        <end position="48"/>
    </location>
</feature>
<keyword evidence="2" id="KW-0472">Membrane</keyword>
<reference evidence="3 4" key="1">
    <citation type="submission" date="2020-07" db="EMBL/GenBank/DDBJ databases">
        <title>Comparative genomics of pyrophilous fungi reveals a link between fire events and developmental genes.</title>
        <authorList>
            <consortium name="DOE Joint Genome Institute"/>
            <person name="Steindorff A.S."/>
            <person name="Carver A."/>
            <person name="Calhoun S."/>
            <person name="Stillman K."/>
            <person name="Liu H."/>
            <person name="Lipzen A."/>
            <person name="Pangilinan J."/>
            <person name="Labutti K."/>
            <person name="Bruns T.D."/>
            <person name="Grigoriev I.V."/>
        </authorList>
    </citation>
    <scope>NUCLEOTIDE SEQUENCE [LARGE SCALE GENOMIC DNA]</scope>
    <source>
        <strain evidence="3 4">CBS 144469</strain>
    </source>
</reference>
<proteinExistence type="predicted"/>
<evidence type="ECO:0000256" key="1">
    <source>
        <dbReference type="SAM" id="MobiDB-lite"/>
    </source>
</evidence>
<evidence type="ECO:0000256" key="2">
    <source>
        <dbReference type="SAM" id="Phobius"/>
    </source>
</evidence>
<feature type="region of interest" description="Disordered" evidence="1">
    <location>
        <begin position="564"/>
        <end position="596"/>
    </location>
</feature>
<feature type="compositionally biased region" description="Polar residues" evidence="1">
    <location>
        <begin position="939"/>
        <end position="949"/>
    </location>
</feature>
<accession>A0A8H6I7G4</accession>
<evidence type="ECO:0000313" key="3">
    <source>
        <dbReference type="EMBL" id="KAF6759292.1"/>
    </source>
</evidence>
<feature type="region of interest" description="Disordered" evidence="1">
    <location>
        <begin position="209"/>
        <end position="253"/>
    </location>
</feature>
<sequence length="1095" mass="122159">MSGKVKFEWLRRTSQSEKYAVINVVRIRSCLIMSILLPYVLAAMWVMMSKARPPSIKYLRENHDANPVSGARVCAGGVALGEVDGYLGPEKFVVYDLCYAQRELERDLGLFGSRFGYPRFKAKSTAIVYIRQHEPPYEGFPGDFPYPRYEAVRTLLTAHDQELEFEVQPPASLYLGSSKFPRFSATPPTRVASINSLIAFLPSSSYPPIPFQPHRPPNHRTRTHDNGDNPAALKGGRSSRSEEREGGGEAPPLRMHVLTPPLLFLPSLLNSFSPLPVTLVRPRPLVLSSARSLYRLPYHRLGSGVPVFHSPPSSIIDPDAQQDRMSAARRGRRAYSTDYAQVRYNTTTTATRKGEPAYHLRLFPMQPSDATAYELGADEAYAAEERPEHYTAKVDLAGRRVVRGTEPGRWVRHAPWPHGPQSPRAFERRDGEESGAINDTTGSSEVHRYCSRRLDGTAIMCPSMHLLRYAMRAGCGVSRHAWSRGIPMRTTRTQPRDELVVRGMERVRNDTARPNGDGGDAEWDGEWSLGVGVGRVGRRNKSTRATTTRDDEGGTLHGVTDTLHGHLNNELGSDTTPTRALDRHESRHTTAQRHKGPWCTMRVRRRPGRGGWRRRRGVGTATIGTDGITDEWWAAELFAANVTWVFVDSLQQTTGDTSDVLGTSVASSVPACTYLSLSPSTRTSPDLKLDVSLLNLRPCKALTSYRPSDYRNTFLSRGHGGWGKYDTAHPKRPQRVPENKLCRSAARRTSIRCYFIIHAQHHDLHLKAIVPPLPVQRQQDPRSPDLDSCDPIFRKNLCRLKAILVLRTISVVSNPVALTDPVLRNSIRRLGSISGRSAYFDSFSLRQLTRSLPPPARDAQFAKSCHVAPSNHDSRSYARLRSPGVCLQPRYRQSNRERPPGARYVARRISGGIVIQGLGWSTDWLGRCEMSMPDDPFSARNSVASARTQPPSPRPNLDDPGFRHHRHVNIRTNHSSTYTFEVPSANPQRGTNLGVLNVPDTCARLTSPALLINSAVLGRSLAFFSLSRTTHRVCFDCAKTHIVDLRTPIGSEFWTSKPAVVYKGSYLVKPRLGTEPVKSRRRPEIELCAISGVSV</sequence>
<dbReference type="EMBL" id="JACGCI010000016">
    <property type="protein sequence ID" value="KAF6759292.1"/>
    <property type="molecule type" value="Genomic_DNA"/>
</dbReference>
<name>A0A8H6I7G4_9AGAR</name>
<evidence type="ECO:0000313" key="4">
    <source>
        <dbReference type="Proteomes" id="UP000521943"/>
    </source>
</evidence>
<keyword evidence="2" id="KW-0812">Transmembrane</keyword>
<dbReference type="Proteomes" id="UP000521943">
    <property type="component" value="Unassembled WGS sequence"/>
</dbReference>
<protein>
    <submittedName>
        <fullName evidence="3">Uncharacterized protein</fullName>
    </submittedName>
</protein>
<gene>
    <name evidence="3" type="ORF">DFP72DRAFT_844554</name>
</gene>
<keyword evidence="2" id="KW-1133">Transmembrane helix</keyword>
<feature type="region of interest" description="Disordered" evidence="1">
    <location>
        <begin position="411"/>
        <end position="442"/>
    </location>
</feature>
<comment type="caution">
    <text evidence="3">The sequence shown here is derived from an EMBL/GenBank/DDBJ whole genome shotgun (WGS) entry which is preliminary data.</text>
</comment>
<keyword evidence="4" id="KW-1185">Reference proteome</keyword>